<sequence length="223" mass="24158">MKKIHFAVSALFGLACFSAHAYENTVRAGFINVQVHSESPDFTSNGPAFLTPQPAGLVVQNANTLALGYSRRINDHLDFDFVAGIPPEHEVTGRGTLAPYGVISKVKQRAPTFFLNYNFGSPTDSWRPFVGLGLNYTQFFDAKSTAIGNIATGGPTKIDLKDSIGLAGQMGVKYQFNDRWSVTGTIAAAKVKTDMTATTGSIERKTTIDFRPVVYCVALGYSF</sequence>
<dbReference type="GO" id="GO:0055085">
    <property type="term" value="P:transmembrane transport"/>
    <property type="evidence" value="ECO:0007669"/>
    <property type="project" value="TreeGrafter"/>
</dbReference>
<dbReference type="InterPro" id="IPR005618">
    <property type="entry name" value="OMPW"/>
</dbReference>
<evidence type="ECO:0000313" key="3">
    <source>
        <dbReference type="EMBL" id="PXX47816.1"/>
    </source>
</evidence>
<dbReference type="PROSITE" id="PS51257">
    <property type="entry name" value="PROKAR_LIPOPROTEIN"/>
    <property type="match status" value="1"/>
</dbReference>
<dbReference type="OrthoDB" id="9807574at2"/>
<evidence type="ECO:0000313" key="4">
    <source>
        <dbReference type="Proteomes" id="UP000247792"/>
    </source>
</evidence>
<comment type="caution">
    <text evidence="3">The sequence shown here is derived from an EMBL/GenBank/DDBJ whole genome shotgun (WGS) entry which is preliminary data.</text>
</comment>
<proteinExistence type="predicted"/>
<gene>
    <name evidence="3" type="ORF">DFR42_1011415</name>
</gene>
<dbReference type="PANTHER" id="PTHR36920">
    <property type="match status" value="1"/>
</dbReference>
<comment type="subcellular location">
    <subcellularLocation>
        <location evidence="1">Cell outer membrane</location>
    </subcellularLocation>
</comment>
<reference evidence="3 4" key="1">
    <citation type="submission" date="2018-05" db="EMBL/GenBank/DDBJ databases">
        <title>Genomic Encyclopedia of Type Strains, Phase IV (KMG-IV): sequencing the most valuable type-strain genomes for metagenomic binning, comparative biology and taxonomic classification.</title>
        <authorList>
            <person name="Goeker M."/>
        </authorList>
    </citation>
    <scope>NUCLEOTIDE SEQUENCE [LARGE SCALE GENOMIC DNA]</scope>
    <source>
        <strain evidence="3 4">DSM 19792</strain>
    </source>
</reference>
<dbReference type="Pfam" id="PF03922">
    <property type="entry name" value="OmpW"/>
    <property type="match status" value="1"/>
</dbReference>
<accession>A0A318JGU1</accession>
<dbReference type="Gene3D" id="2.40.160.20">
    <property type="match status" value="1"/>
</dbReference>
<name>A0A318JGU1_9BURK</name>
<dbReference type="PANTHER" id="PTHR36920:SF1">
    <property type="entry name" value="OUTER MEMBRANE PROTEIN W"/>
    <property type="match status" value="1"/>
</dbReference>
<dbReference type="InterPro" id="IPR011250">
    <property type="entry name" value="OMP/PagP_B-barrel"/>
</dbReference>
<dbReference type="RefSeq" id="WP_110254144.1">
    <property type="nucleotide sequence ID" value="NZ_QJKB01000001.1"/>
</dbReference>
<dbReference type="SUPFAM" id="SSF56925">
    <property type="entry name" value="OMPA-like"/>
    <property type="match status" value="1"/>
</dbReference>
<protein>
    <submittedName>
        <fullName evidence="3">Outer membrane protein</fullName>
    </submittedName>
</protein>
<evidence type="ECO:0000256" key="2">
    <source>
        <dbReference type="SAM" id="SignalP"/>
    </source>
</evidence>
<evidence type="ECO:0000256" key="1">
    <source>
        <dbReference type="ARBA" id="ARBA00004442"/>
    </source>
</evidence>
<feature type="chain" id="PRO_5016455443" evidence="2">
    <location>
        <begin position="22"/>
        <end position="223"/>
    </location>
</feature>
<keyword evidence="2" id="KW-0732">Signal</keyword>
<feature type="signal peptide" evidence="2">
    <location>
        <begin position="1"/>
        <end position="21"/>
    </location>
</feature>
<dbReference type="Proteomes" id="UP000247792">
    <property type="component" value="Unassembled WGS sequence"/>
</dbReference>
<dbReference type="AlphaFoldDB" id="A0A318JGU1"/>
<organism evidence="3 4">
    <name type="scientific">Undibacterium pigrum</name>
    <dbReference type="NCBI Taxonomy" id="401470"/>
    <lineage>
        <taxon>Bacteria</taxon>
        <taxon>Pseudomonadati</taxon>
        <taxon>Pseudomonadota</taxon>
        <taxon>Betaproteobacteria</taxon>
        <taxon>Burkholderiales</taxon>
        <taxon>Oxalobacteraceae</taxon>
        <taxon>Undibacterium</taxon>
    </lineage>
</organism>
<dbReference type="GO" id="GO:0009279">
    <property type="term" value="C:cell outer membrane"/>
    <property type="evidence" value="ECO:0007669"/>
    <property type="project" value="UniProtKB-SubCell"/>
</dbReference>
<dbReference type="EMBL" id="QJKB01000001">
    <property type="protein sequence ID" value="PXX47816.1"/>
    <property type="molecule type" value="Genomic_DNA"/>
</dbReference>
<keyword evidence="4" id="KW-1185">Reference proteome</keyword>